<dbReference type="SUPFAM" id="SSF56349">
    <property type="entry name" value="DNA breaking-rejoining enzymes"/>
    <property type="match status" value="1"/>
</dbReference>
<proteinExistence type="predicted"/>
<feature type="region of interest" description="Disordered" evidence="1">
    <location>
        <begin position="82"/>
        <end position="180"/>
    </location>
</feature>
<feature type="non-terminal residue" evidence="2">
    <location>
        <position position="1"/>
    </location>
</feature>
<feature type="compositionally biased region" description="Low complexity" evidence="1">
    <location>
        <begin position="354"/>
        <end position="364"/>
    </location>
</feature>
<sequence length="1839" mass="203665">ADTPADAVRLASATPNGADTPADAVRLASATPNGCSGLELAQTLLGQRWQSPGVRKVAEETLVTAARLVRAFANLDRSFVGSSAGTRAESTRPAIPAPPPVPERPVSRREASQELYPKRGAKPPDRRKEEDGDSEESEEEPVEEEEKEPQEENTRWPKASEALQGSGSAFKEEPQEVEGGRRGAIQLCASRVDLTEEPPTPAEIREHLESQPKPSTPQSYVLAEADFWRHRHVPAGSVILFPAGFVEESAQGACAVLVKERESLPDGIWLKVLCLGTEVKEVYADTAKFFKKGRVYVHLCYGERGSCPLLEEEGCHIDSFDWFPPGSFDAKWLSSSARKAVKDGPKMAAEEKTATAAAGPPRTAFTTLEDRLKRLKEARHVTFAGDQAPSRRPAGGGNLETSRGGTGLGRAGHLSAPLALTDTRKVKEEAIPIESDSDKPKKKKKKKKKAKDVEDRLARAVSDRRRREEKAVKKRSRSRSRRGRRHGKRKHRHRSDSRSRSGESRSRESSSSSASLVPPLKKKSQKEPGSVLRLLESQVVEHLAQEGVLEEEYMADSSTGRSPKIFTFFQLALKPSLDPKSRDCREISLLARCLDMLREGRLASLADVLAARLLAVETATRQGWATARHLEVYGPEEEGPVRPHILLSAQRHQRQVEKAGGKGSWPKGGQWSWSDWQTDARPKGKGKGEKGKGKKGKGKYKGKGGGDPKGEGENKGKVPLGAAPALVVAPTASDAQINACPAGVLSVTGDPTAGSVGRAVPRNREAWVEQLQNCGCLSEVGIALAWGLNAGFLPLKEGGARPPQPARSRDRTRGLFPLPVEIPAEISSLDCWSFLDQSNPAFSKLAVECWRCVSCAALNAYYGCHGASVPIEPYVTGRTKYLLENPLESLLDVSERGTASCQAKVHVRPGESLEVFKLLEDRGIVSWVPSEVAFSDSRGIMQQISRQVLLMRGLPKSLEIERVHGVPRWFTSTVAAADGHRAWWQVYLDNFMAGESSNTLAPSIGRYLQTEAMQAWTGAGILTAHDKQVLEETSVVELGIRFDGSEKLLGASPERLFKTLLATFFVMERPGWSKRETQVILGRWIFILQFRRAGMGCLSRAWESLERMQPTPAQRRTLVRELCMLACLGPLLQTDLTMEYDNEVTCSDASETGGAVAVTDTLSWSGRSYVDRGLRMDYGPIECPVLVISCFNGIGGAFRVYDVLGVKPLGLVSIDICKEGNRVTRSTWPQVEELMDINLVTKRDVQRWANCFARALEVHLWAGFPCVHLSSVRAFRKNLEGTGSNLFWKLLELISWVQEVFNTFAKVKFCIENVASMDEAARRQISAELEVMPVKLDPADCMPYSRPRLAWCSEELFQMEGLELWEERDYVRAYASGPAVDTQCWIRPGWSWPGESSGARSPTFMKAIKRDRPPPVPAGYSRASPDTLSRWRAGSFRYPPYQYAEQFLLTHPSKEARLLDSSERELLLGFGPHHTATCMSASNMKRSLEQYEDVRRSLCGDSFSIFSFALMGAVLCSEFVPRMSPRVILQRLGLAPGASAHPQVLVPLTRWLAYGGDPSLPASSKMLVEQLVVRQIGAIQLAMGAQLLHGHVGSSENPTDAASRRTARERRERRAGYRLRDFCITPKTRARYEQAVGRLLPFLERQSNLSHLDDIICEWIEMQWARGMSVNSIADTLSGLHWFWPEIRGALREAWRLFKQWRRVEAPSRAPPLTVLLVKAIISRAVQKGDLSFAVLVALAYHALLRTGEALALRFCDLEFGSRCGVVSLQQSKSGLRTGSKEAVALRDRSTLQLLDTLWSCHRRVWGRGSPSELSYHSCLLNKGRQALRRAMFRAFRRL</sequence>
<feature type="compositionally biased region" description="Basic and acidic residues" evidence="1">
    <location>
        <begin position="344"/>
        <end position="353"/>
    </location>
</feature>
<dbReference type="InterPro" id="IPR011010">
    <property type="entry name" value="DNA_brk_join_enz"/>
</dbReference>
<evidence type="ECO:0000313" key="2">
    <source>
        <dbReference type="EMBL" id="CAI3997594.1"/>
    </source>
</evidence>
<reference evidence="3 4" key="2">
    <citation type="submission" date="2024-05" db="EMBL/GenBank/DDBJ databases">
        <authorList>
            <person name="Chen Y."/>
            <person name="Shah S."/>
            <person name="Dougan E. K."/>
            <person name="Thang M."/>
            <person name="Chan C."/>
        </authorList>
    </citation>
    <scope>NUCLEOTIDE SEQUENCE [LARGE SCALE GENOMIC DNA]</scope>
</reference>
<feature type="compositionally biased region" description="Gly residues" evidence="1">
    <location>
        <begin position="394"/>
        <end position="410"/>
    </location>
</feature>
<feature type="region of interest" description="Disordered" evidence="1">
    <location>
        <begin position="381"/>
        <end position="529"/>
    </location>
</feature>
<dbReference type="InterPro" id="IPR029063">
    <property type="entry name" value="SAM-dependent_MTases_sf"/>
</dbReference>
<feature type="compositionally biased region" description="Basic residues" evidence="1">
    <location>
        <begin position="440"/>
        <end position="450"/>
    </location>
</feature>
<evidence type="ECO:0000313" key="3">
    <source>
        <dbReference type="EMBL" id="CAL4784906.1"/>
    </source>
</evidence>
<evidence type="ECO:0000256" key="1">
    <source>
        <dbReference type="SAM" id="MobiDB-lite"/>
    </source>
</evidence>
<feature type="compositionally biased region" description="Low complexity" evidence="1">
    <location>
        <begin position="509"/>
        <end position="519"/>
    </location>
</feature>
<feature type="compositionally biased region" description="Basic residues" evidence="1">
    <location>
        <begin position="472"/>
        <end position="495"/>
    </location>
</feature>
<keyword evidence="4" id="KW-1185">Reference proteome</keyword>
<feature type="region of interest" description="Disordered" evidence="1">
    <location>
        <begin position="1"/>
        <end position="22"/>
    </location>
</feature>
<evidence type="ECO:0000313" key="4">
    <source>
        <dbReference type="Proteomes" id="UP001152797"/>
    </source>
</evidence>
<feature type="compositionally biased region" description="Basic and acidic residues" evidence="1">
    <location>
        <begin position="704"/>
        <end position="716"/>
    </location>
</feature>
<feature type="non-terminal residue" evidence="2">
    <location>
        <position position="1839"/>
    </location>
</feature>
<dbReference type="EMBL" id="CAMXCT010002358">
    <property type="protein sequence ID" value="CAI3997594.1"/>
    <property type="molecule type" value="Genomic_DNA"/>
</dbReference>
<gene>
    <name evidence="2" type="ORF">C1SCF055_LOCUS23964</name>
</gene>
<feature type="compositionally biased region" description="Basic and acidic residues" evidence="1">
    <location>
        <begin position="451"/>
        <end position="471"/>
    </location>
</feature>
<feature type="compositionally biased region" description="Basic and acidic residues" evidence="1">
    <location>
        <begin position="496"/>
        <end position="508"/>
    </location>
</feature>
<comment type="caution">
    <text evidence="2">The sequence shown here is derived from an EMBL/GenBank/DDBJ whole genome shotgun (WGS) entry which is preliminary data.</text>
</comment>
<feature type="compositionally biased region" description="Basic residues" evidence="1">
    <location>
        <begin position="692"/>
        <end position="702"/>
    </location>
</feature>
<feature type="region of interest" description="Disordered" evidence="1">
    <location>
        <begin position="650"/>
        <end position="717"/>
    </location>
</feature>
<feature type="compositionally biased region" description="Basic and acidic residues" evidence="1">
    <location>
        <begin position="170"/>
        <end position="180"/>
    </location>
</feature>
<feature type="region of interest" description="Disordered" evidence="1">
    <location>
        <begin position="344"/>
        <end position="364"/>
    </location>
</feature>
<dbReference type="SUPFAM" id="SSF53335">
    <property type="entry name" value="S-adenosyl-L-methionine-dependent methyltransferases"/>
    <property type="match status" value="1"/>
</dbReference>
<name>A0A9P1G1J9_9DINO</name>
<feature type="compositionally biased region" description="Basic and acidic residues" evidence="1">
    <location>
        <begin position="678"/>
        <end position="691"/>
    </location>
</feature>
<dbReference type="OrthoDB" id="641149at2759"/>
<dbReference type="GO" id="GO:0003677">
    <property type="term" value="F:DNA binding"/>
    <property type="evidence" value="ECO:0007669"/>
    <property type="project" value="InterPro"/>
</dbReference>
<protein>
    <submittedName>
        <fullName evidence="2">Uncharacterized protein</fullName>
    </submittedName>
</protein>
<feature type="compositionally biased region" description="Acidic residues" evidence="1">
    <location>
        <begin position="131"/>
        <end position="149"/>
    </location>
</feature>
<organism evidence="2">
    <name type="scientific">Cladocopium goreaui</name>
    <dbReference type="NCBI Taxonomy" id="2562237"/>
    <lineage>
        <taxon>Eukaryota</taxon>
        <taxon>Sar</taxon>
        <taxon>Alveolata</taxon>
        <taxon>Dinophyceae</taxon>
        <taxon>Suessiales</taxon>
        <taxon>Symbiodiniaceae</taxon>
        <taxon>Cladocopium</taxon>
    </lineage>
</organism>
<dbReference type="EMBL" id="CAMXCT020002358">
    <property type="protein sequence ID" value="CAL1150969.1"/>
    <property type="molecule type" value="Genomic_DNA"/>
</dbReference>
<accession>A0A9P1G1J9</accession>
<reference evidence="2" key="1">
    <citation type="submission" date="2022-10" db="EMBL/GenBank/DDBJ databases">
        <authorList>
            <person name="Chen Y."/>
            <person name="Dougan E. K."/>
            <person name="Chan C."/>
            <person name="Rhodes N."/>
            <person name="Thang M."/>
        </authorList>
    </citation>
    <scope>NUCLEOTIDE SEQUENCE</scope>
</reference>
<dbReference type="EMBL" id="CAMXCT030002358">
    <property type="protein sequence ID" value="CAL4784906.1"/>
    <property type="molecule type" value="Genomic_DNA"/>
</dbReference>
<dbReference type="Proteomes" id="UP001152797">
    <property type="component" value="Unassembled WGS sequence"/>
</dbReference>
<feature type="region of interest" description="Disordered" evidence="1">
    <location>
        <begin position="1590"/>
        <end position="1612"/>
    </location>
</feature>
<feature type="region of interest" description="Disordered" evidence="1">
    <location>
        <begin position="193"/>
        <end position="217"/>
    </location>
</feature>
<dbReference type="Gene3D" id="3.40.50.150">
    <property type="entry name" value="Vaccinia Virus protein VP39"/>
    <property type="match status" value="1"/>
</dbReference>